<dbReference type="RefSeq" id="WP_301191821.1">
    <property type="nucleotide sequence ID" value="NZ_JAPDPJ010000048.1"/>
</dbReference>
<accession>A0AAE3M813</accession>
<proteinExistence type="predicted"/>
<dbReference type="Proteomes" id="UP001209229">
    <property type="component" value="Unassembled WGS sequence"/>
</dbReference>
<dbReference type="InterPro" id="IPR011990">
    <property type="entry name" value="TPR-like_helical_dom_sf"/>
</dbReference>
<keyword evidence="2" id="KW-1185">Reference proteome</keyword>
<evidence type="ECO:0000313" key="1">
    <source>
        <dbReference type="EMBL" id="MCW3788260.1"/>
    </source>
</evidence>
<evidence type="ECO:0008006" key="3">
    <source>
        <dbReference type="Google" id="ProtNLM"/>
    </source>
</evidence>
<dbReference type="Gene3D" id="1.25.40.10">
    <property type="entry name" value="Tetratricopeptide repeat domain"/>
    <property type="match status" value="2"/>
</dbReference>
<organism evidence="1 2">
    <name type="scientific">Plebeiibacterium sediminum</name>
    <dbReference type="NCBI Taxonomy" id="2992112"/>
    <lineage>
        <taxon>Bacteria</taxon>
        <taxon>Pseudomonadati</taxon>
        <taxon>Bacteroidota</taxon>
        <taxon>Bacteroidia</taxon>
        <taxon>Marinilabiliales</taxon>
        <taxon>Marinilabiliaceae</taxon>
        <taxon>Plebeiibacterium</taxon>
    </lineage>
</organism>
<dbReference type="InterPro" id="IPR019734">
    <property type="entry name" value="TPR_rpt"/>
</dbReference>
<comment type="caution">
    <text evidence="1">The sequence shown here is derived from an EMBL/GenBank/DDBJ whole genome shotgun (WGS) entry which is preliminary data.</text>
</comment>
<dbReference type="EMBL" id="JAPDPJ010000048">
    <property type="protein sequence ID" value="MCW3788260.1"/>
    <property type="molecule type" value="Genomic_DNA"/>
</dbReference>
<sequence>MEEVKQYFFDLDFEKSDSSLQKISDQSQNAYLNIYQSFIQNIVAHSISFDEYASVFNHDIDLLKENNYSKLYNLYLLSELYLQRGIIEYQNEHSFRAISYFTKAYSYWKDCEGADVGNHYNLKLSGIFNLLIGNLPNPYSQMAGWVGFSGDTKKGFVDLEKYLQLQSDHHGDYMEALIYLGFSYLKFAKDESQIEKFIQNNSSTDLPELIQSLMLRCANKIHQPLLCLNILKSKSDFPILIYLQGKYMVQSLSDTAEPILKQFLKLEKSNQFKADAFRYLSWHYLLNGDTIRYQQYQDSILVMDDYPTSEDKQAKFENDLNVIPDLSLLKARLLFDKGAYEIASTVLLSVRENINSTENLIEYHYRLGRCFQYLNNENKALYHFKACVDLGKDSKRYFAPYSALYATKIFLHQKSISDAKLYFQKAEELNNGEYNYSIKQELAELKNLCWGEGE</sequence>
<protein>
    <recommendedName>
        <fullName evidence="3">Tetratricopeptide repeat protein</fullName>
    </recommendedName>
</protein>
<reference evidence="1" key="1">
    <citation type="submission" date="2022-10" db="EMBL/GenBank/DDBJ databases">
        <authorList>
            <person name="Yu W.X."/>
        </authorList>
    </citation>
    <scope>NUCLEOTIDE SEQUENCE</scope>
    <source>
        <strain evidence="1">AAT</strain>
    </source>
</reference>
<evidence type="ECO:0000313" key="2">
    <source>
        <dbReference type="Proteomes" id="UP001209229"/>
    </source>
</evidence>
<gene>
    <name evidence="1" type="ORF">OM075_17460</name>
</gene>
<name>A0AAE3M813_9BACT</name>
<dbReference type="AlphaFoldDB" id="A0AAE3M813"/>
<dbReference type="SUPFAM" id="SSF48452">
    <property type="entry name" value="TPR-like"/>
    <property type="match status" value="2"/>
</dbReference>
<dbReference type="SMART" id="SM00028">
    <property type="entry name" value="TPR"/>
    <property type="match status" value="2"/>
</dbReference>